<comment type="caution">
    <text evidence="1">The sequence shown here is derived from an EMBL/GenBank/DDBJ whole genome shotgun (WGS) entry which is preliminary data.</text>
</comment>
<proteinExistence type="predicted"/>
<accession>A0ABD3WMS6</accession>
<evidence type="ECO:0000313" key="1">
    <source>
        <dbReference type="EMBL" id="KAL3875274.1"/>
    </source>
</evidence>
<dbReference type="Proteomes" id="UP001634394">
    <property type="component" value="Unassembled WGS sequence"/>
</dbReference>
<gene>
    <name evidence="1" type="ORF">ACJMK2_038196</name>
</gene>
<reference evidence="1 2" key="1">
    <citation type="submission" date="2024-11" db="EMBL/GenBank/DDBJ databases">
        <title>Chromosome-level genome assembly of the freshwater bivalve Anodonta woodiana.</title>
        <authorList>
            <person name="Chen X."/>
        </authorList>
    </citation>
    <scope>NUCLEOTIDE SEQUENCE [LARGE SCALE GENOMIC DNA]</scope>
    <source>
        <strain evidence="1">MN2024</strain>
        <tissue evidence="1">Gills</tissue>
    </source>
</reference>
<feature type="non-terminal residue" evidence="1">
    <location>
        <position position="1"/>
    </location>
</feature>
<name>A0ABD3WMS6_SINWO</name>
<organism evidence="1 2">
    <name type="scientific">Sinanodonta woodiana</name>
    <name type="common">Chinese pond mussel</name>
    <name type="synonym">Anodonta woodiana</name>
    <dbReference type="NCBI Taxonomy" id="1069815"/>
    <lineage>
        <taxon>Eukaryota</taxon>
        <taxon>Metazoa</taxon>
        <taxon>Spiralia</taxon>
        <taxon>Lophotrochozoa</taxon>
        <taxon>Mollusca</taxon>
        <taxon>Bivalvia</taxon>
        <taxon>Autobranchia</taxon>
        <taxon>Heteroconchia</taxon>
        <taxon>Palaeoheterodonta</taxon>
        <taxon>Unionida</taxon>
        <taxon>Unionoidea</taxon>
        <taxon>Unionidae</taxon>
        <taxon>Unioninae</taxon>
        <taxon>Sinanodonta</taxon>
    </lineage>
</organism>
<keyword evidence="2" id="KW-1185">Reference proteome</keyword>
<dbReference type="AlphaFoldDB" id="A0ABD3WMS6"/>
<dbReference type="EMBL" id="JBJQND010000006">
    <property type="protein sequence ID" value="KAL3875274.1"/>
    <property type="molecule type" value="Genomic_DNA"/>
</dbReference>
<evidence type="ECO:0000313" key="2">
    <source>
        <dbReference type="Proteomes" id="UP001634394"/>
    </source>
</evidence>
<protein>
    <submittedName>
        <fullName evidence="1">Uncharacterized protein</fullName>
    </submittedName>
</protein>
<sequence>ESANFAMCMDTNDGQRMGKQKEESAKFALWIQRPFREDTISRICNTCPVYGYERLSEKRKRKAESANCALGVDLIDSEKRGGNEKPNMQHMPCL</sequence>